<evidence type="ECO:0000313" key="1">
    <source>
        <dbReference type="EMBL" id="AXH11982.1"/>
    </source>
</evidence>
<gene>
    <name evidence="1" type="ORF">ABIV_0976</name>
    <name evidence="2" type="ORF">CRV05_01655</name>
</gene>
<evidence type="ECO:0000313" key="3">
    <source>
        <dbReference type="Proteomes" id="UP000253850"/>
    </source>
</evidence>
<protein>
    <submittedName>
        <fullName evidence="2">Uncharacterized protein</fullName>
    </submittedName>
</protein>
<dbReference type="KEGG" id="hbv:ABIV_0976"/>
<organism evidence="2 4">
    <name type="scientific">Halarcobacter bivalviorum</name>
    <dbReference type="NCBI Taxonomy" id="663364"/>
    <lineage>
        <taxon>Bacteria</taxon>
        <taxon>Pseudomonadati</taxon>
        <taxon>Campylobacterota</taxon>
        <taxon>Epsilonproteobacteria</taxon>
        <taxon>Campylobacterales</taxon>
        <taxon>Arcobacteraceae</taxon>
        <taxon>Halarcobacter</taxon>
    </lineage>
</organism>
<dbReference type="Proteomes" id="UP000289193">
    <property type="component" value="Unassembled WGS sequence"/>
</dbReference>
<accession>A0AAX2ACF1</accession>
<sequence>MDYIKQLEELVKNDISVEINETIKEIEAELAKKKDKDLKEELQYMKQVKQYFDEVLVDIENNTISQEEALDILEGLEDMRIENQEV</sequence>
<dbReference type="RefSeq" id="WP_114838835.1">
    <property type="nucleotide sequence ID" value="NZ_CP031217.1"/>
</dbReference>
<dbReference type="EMBL" id="CP031217">
    <property type="protein sequence ID" value="AXH11982.1"/>
    <property type="molecule type" value="Genomic_DNA"/>
</dbReference>
<reference evidence="1 3" key="2">
    <citation type="submission" date="2018-07" db="EMBL/GenBank/DDBJ databases">
        <title>Complete genome of the Arcobacter bivalviorum type strain LMG 26154.</title>
        <authorList>
            <person name="Miller W.G."/>
            <person name="Yee E."/>
            <person name="Bono J.L."/>
        </authorList>
    </citation>
    <scope>NUCLEOTIDE SEQUENCE [LARGE SCALE GENOMIC DNA]</scope>
    <source>
        <strain evidence="1 3">LMG 26154</strain>
    </source>
</reference>
<dbReference type="EMBL" id="PDKM01000001">
    <property type="protein sequence ID" value="RXK11099.1"/>
    <property type="molecule type" value="Genomic_DNA"/>
</dbReference>
<evidence type="ECO:0000313" key="2">
    <source>
        <dbReference type="EMBL" id="RXK11099.1"/>
    </source>
</evidence>
<dbReference type="AlphaFoldDB" id="A0AAX2ACF1"/>
<proteinExistence type="predicted"/>
<keyword evidence="4" id="KW-1185">Reference proteome</keyword>
<reference evidence="2 4" key="1">
    <citation type="submission" date="2017-10" db="EMBL/GenBank/DDBJ databases">
        <title>Genomics of the genus Arcobacter.</title>
        <authorList>
            <person name="Perez-Cataluna A."/>
            <person name="Figueras M.J."/>
        </authorList>
    </citation>
    <scope>NUCLEOTIDE SEQUENCE [LARGE SCALE GENOMIC DNA]</scope>
    <source>
        <strain evidence="2 4">CECT 7835</strain>
    </source>
</reference>
<name>A0AAX2ACF1_9BACT</name>
<evidence type="ECO:0000313" key="4">
    <source>
        <dbReference type="Proteomes" id="UP000289193"/>
    </source>
</evidence>
<dbReference type="Proteomes" id="UP000253850">
    <property type="component" value="Chromosome"/>
</dbReference>